<sequence>MKKHIIKVFFVMVSSITSAASFDRTDTIQRLGAIESRSDGDYILLNGFTSAGSCPRSSAGYVIARFRSGEFGARTFSMALAAKISGKRIRLAVDDSHKNTAGECFVNSIEISD</sequence>
<feature type="signal peptide" evidence="1">
    <location>
        <begin position="1"/>
        <end position="19"/>
    </location>
</feature>
<comment type="caution">
    <text evidence="2">The sequence shown here is derived from an EMBL/GenBank/DDBJ whole genome shotgun (WGS) entry which is preliminary data.</text>
</comment>
<dbReference type="EMBL" id="VHSG01000023">
    <property type="protein sequence ID" value="TQV70793.1"/>
    <property type="molecule type" value="Genomic_DNA"/>
</dbReference>
<evidence type="ECO:0000313" key="2">
    <source>
        <dbReference type="EMBL" id="TQV70793.1"/>
    </source>
</evidence>
<gene>
    <name evidence="2" type="ORF">FKG94_20935</name>
</gene>
<proteinExistence type="predicted"/>
<evidence type="ECO:0000256" key="1">
    <source>
        <dbReference type="SAM" id="SignalP"/>
    </source>
</evidence>
<name>A0A545T0P2_9GAMM</name>
<reference evidence="2 3" key="1">
    <citation type="submission" date="2019-06" db="EMBL/GenBank/DDBJ databases">
        <title>Whole genome sequence for Cellvibrionaceae sp. R142.</title>
        <authorList>
            <person name="Wang G."/>
        </authorList>
    </citation>
    <scope>NUCLEOTIDE SEQUENCE [LARGE SCALE GENOMIC DNA]</scope>
    <source>
        <strain evidence="2 3">R142</strain>
    </source>
</reference>
<keyword evidence="1" id="KW-0732">Signal</keyword>
<accession>A0A545T0P2</accession>
<protein>
    <submittedName>
        <fullName evidence="2">Uncharacterized protein</fullName>
    </submittedName>
</protein>
<dbReference type="RefSeq" id="WP_142928894.1">
    <property type="nucleotide sequence ID" value="NZ_ML660101.1"/>
</dbReference>
<dbReference type="AlphaFoldDB" id="A0A545T0P2"/>
<organism evidence="2 3">
    <name type="scientific">Exilibacterium tricleocarpae</name>
    <dbReference type="NCBI Taxonomy" id="2591008"/>
    <lineage>
        <taxon>Bacteria</taxon>
        <taxon>Pseudomonadati</taxon>
        <taxon>Pseudomonadota</taxon>
        <taxon>Gammaproteobacteria</taxon>
        <taxon>Cellvibrionales</taxon>
        <taxon>Cellvibrionaceae</taxon>
        <taxon>Exilibacterium</taxon>
    </lineage>
</organism>
<keyword evidence="3" id="KW-1185">Reference proteome</keyword>
<feature type="chain" id="PRO_5022027354" evidence="1">
    <location>
        <begin position="20"/>
        <end position="113"/>
    </location>
</feature>
<dbReference type="OrthoDB" id="7065585at2"/>
<evidence type="ECO:0000313" key="3">
    <source>
        <dbReference type="Proteomes" id="UP000319732"/>
    </source>
</evidence>
<dbReference type="Proteomes" id="UP000319732">
    <property type="component" value="Unassembled WGS sequence"/>
</dbReference>